<comment type="caution">
    <text evidence="2">The sequence shown here is derived from an EMBL/GenBank/DDBJ whole genome shotgun (WGS) entry which is preliminary data.</text>
</comment>
<keyword evidence="1" id="KW-1133">Transmembrane helix</keyword>
<dbReference type="InterPro" id="IPR011606">
    <property type="entry name" value="Brnchd-chn_aa_trnsp_permease"/>
</dbReference>
<accession>A0ABY1IPL6</accession>
<feature type="transmembrane region" description="Helical" evidence="1">
    <location>
        <begin position="15"/>
        <end position="37"/>
    </location>
</feature>
<sequence length="106" mass="11498">MEPQPSFTSAGFRHGFFRAFSLLPGVLIYGIVFGILASEARLSALNAVLMSAFVYSGSAQMTALQVMRSGAELLPLDRHLKGNASPLLDGAMEDFPEVRLEVRPLE</sequence>
<evidence type="ECO:0000313" key="3">
    <source>
        <dbReference type="Proteomes" id="UP000184290"/>
    </source>
</evidence>
<dbReference type="RefSeq" id="WP_052194948.1">
    <property type="nucleotide sequence ID" value="NZ_FQZC01000004.1"/>
</dbReference>
<dbReference type="EMBL" id="FQZC01000004">
    <property type="protein sequence ID" value="SHJ78829.1"/>
    <property type="molecule type" value="Genomic_DNA"/>
</dbReference>
<organism evidence="2 3">
    <name type="scientific">Aureimonas altamirensis DSM 21988</name>
    <dbReference type="NCBI Taxonomy" id="1121026"/>
    <lineage>
        <taxon>Bacteria</taxon>
        <taxon>Pseudomonadati</taxon>
        <taxon>Pseudomonadota</taxon>
        <taxon>Alphaproteobacteria</taxon>
        <taxon>Hyphomicrobiales</taxon>
        <taxon>Aurantimonadaceae</taxon>
        <taxon>Aureimonas</taxon>
    </lineage>
</organism>
<keyword evidence="1" id="KW-0472">Membrane</keyword>
<dbReference type="Pfam" id="PF03591">
    <property type="entry name" value="AzlC"/>
    <property type="match status" value="1"/>
</dbReference>
<gene>
    <name evidence="2" type="ORF">SAMN02745911_3338</name>
</gene>
<evidence type="ECO:0000256" key="1">
    <source>
        <dbReference type="SAM" id="Phobius"/>
    </source>
</evidence>
<protein>
    <submittedName>
        <fullName evidence="2">AzlC protein</fullName>
    </submittedName>
</protein>
<evidence type="ECO:0000313" key="2">
    <source>
        <dbReference type="EMBL" id="SHJ78829.1"/>
    </source>
</evidence>
<feature type="transmembrane region" description="Helical" evidence="1">
    <location>
        <begin position="44"/>
        <end position="67"/>
    </location>
</feature>
<proteinExistence type="predicted"/>
<name>A0ABY1IPL6_9HYPH</name>
<keyword evidence="3" id="KW-1185">Reference proteome</keyword>
<dbReference type="Proteomes" id="UP000184290">
    <property type="component" value="Unassembled WGS sequence"/>
</dbReference>
<keyword evidence="1" id="KW-0812">Transmembrane</keyword>
<reference evidence="2 3" key="1">
    <citation type="submission" date="2016-11" db="EMBL/GenBank/DDBJ databases">
        <authorList>
            <person name="Varghese N."/>
            <person name="Submissions S."/>
        </authorList>
    </citation>
    <scope>NUCLEOTIDE SEQUENCE [LARGE SCALE GENOMIC DNA]</scope>
    <source>
        <strain evidence="2 3">DSM 21988</strain>
    </source>
</reference>